<evidence type="ECO:0000313" key="1">
    <source>
        <dbReference type="EMBL" id="PNW73671.1"/>
    </source>
</evidence>
<dbReference type="GeneID" id="5719083"/>
<protein>
    <submittedName>
        <fullName evidence="1">Uncharacterized protein</fullName>
    </submittedName>
</protein>
<dbReference type="Gramene" id="PNW73671">
    <property type="protein sequence ID" value="PNW73671"/>
    <property type="gene ID" value="CHLRE_13g568000v5"/>
</dbReference>
<dbReference type="PaxDb" id="3055-EDP08702"/>
<gene>
    <name evidence="1" type="ORF">CHLRE_13g568000v5</name>
</gene>
<organism evidence="1 2">
    <name type="scientific">Chlamydomonas reinhardtii</name>
    <name type="common">Chlamydomonas smithii</name>
    <dbReference type="NCBI Taxonomy" id="3055"/>
    <lineage>
        <taxon>Eukaryota</taxon>
        <taxon>Viridiplantae</taxon>
        <taxon>Chlorophyta</taxon>
        <taxon>core chlorophytes</taxon>
        <taxon>Chlorophyceae</taxon>
        <taxon>CS clade</taxon>
        <taxon>Chlamydomonadales</taxon>
        <taxon>Chlamydomonadaceae</taxon>
        <taxon>Chlamydomonas</taxon>
    </lineage>
</organism>
<dbReference type="OrthoDB" id="542617at2759"/>
<name>A8HS16_CHLRE</name>
<proteinExistence type="predicted"/>
<evidence type="ECO:0000313" key="2">
    <source>
        <dbReference type="Proteomes" id="UP000006906"/>
    </source>
</evidence>
<sequence>MNPAGFLPVKPLPLWVVACGQAVADVVKFTTGMEVPYQEGLMLIVSTIVMIVSIVIWIVIDAGNRADKQAHQAVLDARLHPRPTNATSRRSLDLERLTELARAAAAAANGRDGGGSTSGDLAGDGGAAYSSTGGGSGGSAYTEKLYFREGAGGGSLRKRMQQL</sequence>
<dbReference type="InParanoid" id="A8HS16"/>
<dbReference type="KEGG" id="cre:CHLRE_13g568000v5"/>
<keyword evidence="2" id="KW-1185">Reference proteome</keyword>
<dbReference type="HOGENOM" id="CLU_1629410_0_0_1"/>
<dbReference type="AlphaFoldDB" id="A8HS16"/>
<dbReference type="EMBL" id="CM008974">
    <property type="protein sequence ID" value="PNW73671.1"/>
    <property type="molecule type" value="Genomic_DNA"/>
</dbReference>
<dbReference type="Proteomes" id="UP000006906">
    <property type="component" value="Chromosome 13"/>
</dbReference>
<dbReference type="RefSeq" id="XP_001693448.1">
    <property type="nucleotide sequence ID" value="XM_001693396.2"/>
</dbReference>
<reference evidence="1 2" key="1">
    <citation type="journal article" date="2007" name="Science">
        <title>The Chlamydomonas genome reveals the evolution of key animal and plant functions.</title>
        <authorList>
            <person name="Merchant S.S."/>
            <person name="Prochnik S.E."/>
            <person name="Vallon O."/>
            <person name="Harris E.H."/>
            <person name="Karpowicz S.J."/>
            <person name="Witman G.B."/>
            <person name="Terry A."/>
            <person name="Salamov A."/>
            <person name="Fritz-Laylin L.K."/>
            <person name="Marechal-Drouard L."/>
            <person name="Marshall W.F."/>
            <person name="Qu L.H."/>
            <person name="Nelson D.R."/>
            <person name="Sanderfoot A.A."/>
            <person name="Spalding M.H."/>
            <person name="Kapitonov V.V."/>
            <person name="Ren Q."/>
            <person name="Ferris P."/>
            <person name="Lindquist E."/>
            <person name="Shapiro H."/>
            <person name="Lucas S.M."/>
            <person name="Grimwood J."/>
            <person name="Schmutz J."/>
            <person name="Cardol P."/>
            <person name="Cerutti H."/>
            <person name="Chanfreau G."/>
            <person name="Chen C.L."/>
            <person name="Cognat V."/>
            <person name="Croft M.T."/>
            <person name="Dent R."/>
            <person name="Dutcher S."/>
            <person name="Fernandez E."/>
            <person name="Fukuzawa H."/>
            <person name="Gonzalez-Ballester D."/>
            <person name="Gonzalez-Halphen D."/>
            <person name="Hallmann A."/>
            <person name="Hanikenne M."/>
            <person name="Hippler M."/>
            <person name="Inwood W."/>
            <person name="Jabbari K."/>
            <person name="Kalanon M."/>
            <person name="Kuras R."/>
            <person name="Lefebvre P.A."/>
            <person name="Lemaire S.D."/>
            <person name="Lobanov A.V."/>
            <person name="Lohr M."/>
            <person name="Manuell A."/>
            <person name="Meier I."/>
            <person name="Mets L."/>
            <person name="Mittag M."/>
            <person name="Mittelmeier T."/>
            <person name="Moroney J.V."/>
            <person name="Moseley J."/>
            <person name="Napoli C."/>
            <person name="Nedelcu A.M."/>
            <person name="Niyogi K."/>
            <person name="Novoselov S.V."/>
            <person name="Paulsen I.T."/>
            <person name="Pazour G."/>
            <person name="Purton S."/>
            <person name="Ral J.P."/>
            <person name="Riano-Pachon D.M."/>
            <person name="Riekhof W."/>
            <person name="Rymarquis L."/>
            <person name="Schroda M."/>
            <person name="Stern D."/>
            <person name="Umen J."/>
            <person name="Willows R."/>
            <person name="Wilson N."/>
            <person name="Zimmer S.L."/>
            <person name="Allmer J."/>
            <person name="Balk J."/>
            <person name="Bisova K."/>
            <person name="Chen C.J."/>
            <person name="Elias M."/>
            <person name="Gendler K."/>
            <person name="Hauser C."/>
            <person name="Lamb M.R."/>
            <person name="Ledford H."/>
            <person name="Long J.C."/>
            <person name="Minagawa J."/>
            <person name="Page M.D."/>
            <person name="Pan J."/>
            <person name="Pootakham W."/>
            <person name="Roje S."/>
            <person name="Rose A."/>
            <person name="Stahlberg E."/>
            <person name="Terauchi A.M."/>
            <person name="Yang P."/>
            <person name="Ball S."/>
            <person name="Bowler C."/>
            <person name="Dieckmann C.L."/>
            <person name="Gladyshev V.N."/>
            <person name="Green P."/>
            <person name="Jorgensen R."/>
            <person name="Mayfield S."/>
            <person name="Mueller-Roeber B."/>
            <person name="Rajamani S."/>
            <person name="Sayre R.T."/>
            <person name="Brokstein P."/>
            <person name="Dubchak I."/>
            <person name="Goodstein D."/>
            <person name="Hornick L."/>
            <person name="Huang Y.W."/>
            <person name="Jhaveri J."/>
            <person name="Luo Y."/>
            <person name="Martinez D."/>
            <person name="Ngau W.C."/>
            <person name="Otillar B."/>
            <person name="Poliakov A."/>
            <person name="Porter A."/>
            <person name="Szajkowski L."/>
            <person name="Werner G."/>
            <person name="Zhou K."/>
            <person name="Grigoriev I.V."/>
            <person name="Rokhsar D.S."/>
            <person name="Grossman A.R."/>
        </authorList>
    </citation>
    <scope>NUCLEOTIDE SEQUENCE [LARGE SCALE GENOMIC DNA]</scope>
    <source>
        <strain evidence="2">CC-503</strain>
    </source>
</reference>
<accession>A8HS16</accession>